<feature type="domain" description="VWFA" evidence="8">
    <location>
        <begin position="180"/>
        <end position="356"/>
    </location>
</feature>
<reference evidence="9" key="2">
    <citation type="submission" date="2025-08" db="UniProtKB">
        <authorList>
            <consortium name="Ensembl"/>
        </authorList>
    </citation>
    <scope>IDENTIFICATION</scope>
</reference>
<dbReference type="InterPro" id="IPR052229">
    <property type="entry name" value="Collagen-VI/PIF"/>
</dbReference>
<evidence type="ECO:0000259" key="8">
    <source>
        <dbReference type="PROSITE" id="PS50234"/>
    </source>
</evidence>
<keyword evidence="5" id="KW-0677">Repeat</keyword>
<proteinExistence type="predicted"/>
<dbReference type="Ensembl" id="ENSSAUT00010025816.1">
    <property type="protein sequence ID" value="ENSSAUP00010024439.1"/>
    <property type="gene ID" value="ENSSAUG00010010327.1"/>
</dbReference>
<keyword evidence="7" id="KW-0176">Collagen</keyword>
<dbReference type="Pfam" id="PF00092">
    <property type="entry name" value="VWA"/>
    <property type="match status" value="9"/>
</dbReference>
<dbReference type="SUPFAM" id="SSF53300">
    <property type="entry name" value="vWA-like"/>
    <property type="match status" value="9"/>
</dbReference>
<evidence type="ECO:0000256" key="3">
    <source>
        <dbReference type="ARBA" id="ARBA00022530"/>
    </source>
</evidence>
<evidence type="ECO:0000256" key="6">
    <source>
        <dbReference type="ARBA" id="ARBA00022889"/>
    </source>
</evidence>
<accession>A0A671VE96</accession>
<feature type="domain" description="VWFA" evidence="8">
    <location>
        <begin position="942"/>
        <end position="1114"/>
    </location>
</feature>
<protein>
    <recommendedName>
        <fullName evidence="8">VWFA domain-containing protein</fullName>
    </recommendedName>
</protein>
<evidence type="ECO:0000256" key="7">
    <source>
        <dbReference type="ARBA" id="ARBA00023119"/>
    </source>
</evidence>
<evidence type="ECO:0000256" key="5">
    <source>
        <dbReference type="ARBA" id="ARBA00022737"/>
    </source>
</evidence>
<comment type="subcellular location">
    <subcellularLocation>
        <location evidence="1">Secreted</location>
        <location evidence="1">Extracellular space</location>
        <location evidence="1">Extracellular matrix</location>
    </subcellularLocation>
</comment>
<feature type="domain" description="VWFA" evidence="8">
    <location>
        <begin position="373"/>
        <end position="545"/>
    </location>
</feature>
<sequence>DNTRNGFSAIQDFLYKVIERLDIGPNKDRTAVIQFSNEALANFFLSSFMRKEDVLTAVRRLSHKGGRPVKMGAALKYVKEKVFTAASGSRNTANVPQILVVLNSGASSDSVDLPVASLKESGVRILTIGTKNSDHKEMEKMSHAPSYTLSVAEMAELPSIQEQVVGQNHHIMIQTNIVRDVVFLLDGSDGTRRGFQAMRDFVQKAVEKLSVDDNKDRVSVVQYSRDPAVQFYLNTYTTKGDILDTVRGLRHKGGSPLKTGEALQYLRDNVFTASAGSRRLEGVPQVLILLSGGRSYDSVDAPATALKQMGVLMFAVGTRGSDLGELQKISHDSRNAITVPEFTDLAGSNSVLFAKVLNCLSCCLFSVDTGKKDVVFLLDGSDGTRNGFPAMRDFVERVVGKLNVGPNDDRVSVVQYSRDPEVNFYLNTYTTKEDIVDSVRGLNHRGGIPLNTGAALRYVRDNVFTNSSGSRRLQGVPQMLILLNGGKSSDNVDTPASALRQQGIFVIGIGTRNSDRSELQKISHEPRYALSVPEFTDLPGVQEQLSTVLSTVRVRAERKPPGKDVVFLLDGSDGTRRGFQAMRDFVQKAVEKLSVDDNKDRVSVVQYSRDPAVQFYLNTYTTKGDILDTVRGLRHKGGSPLKTGEALQYLRDNVFTASAGSRRLEGVPQVLILLSGGRSYDSVDAPATALKQMGVLMFAVGTRGSDLGELQKISHDSRNAITVPEFTDLVLNCLSCCLFSVDTGKKDVVFLLDGSDGTRNGFPAMRDFVERVVGKLNVGPNDDRVSVVQYSRDPEVNFYLNTYTTKEDIVDSVRGLNHRGGIPLNTGAALRYVRDNVFTNSSGSRRLQGVPQMLILLNGGKSSDNVDTPASALRQQGIFVIGIGTRNSDRSELQKISHEPRYALSVPEFTDLPGVQEQLSTVLSTVRVRGTPMTPTVTGKKDVVFLLDGSDGTRRGFQAMRDFVQKAVEKLSVDDNKDRVSVVQYSRDPAVQFYLNTYTTKGDILDTVRGLRHKGGSPLKTGEALQYLRDNVFTASAGSRRLEGVPQVLILLSGGRSYDSVDAPATALKQMGVLMFAVGTRGSDLGELQKISHDSRNAITVPEFTDLAGVQEQLQSSVEAVDVVFLLDGSDGTRNGFPAMRDFVERVVGKLNVGPNDDRVSVVQYSRDPEVNFYLNTYTTKEDIVDSVRGLNHRGGIPLNTGAALRYVRDNVFTNSSGSRRLQGVPQMLILLNGGKSSDNVDTPASALRQQGIFVIGIGTRNSDRSELQKISHEPRYALSVPEFTDLPGVQEQLSTVLSTVKAVPPSRKPPGKDVVFLLDGSDGTRRGFQAMRDFVQKAVEKLSVDDNKDRVSVVQYSRDPAVQFYLNTYTTKGDILDTVRGLRHKGGSPLKTGEALQYLRDNVFTASAGSRRLEGVPQVLILLSGGRSYDSVDAPATALKQMGVLMFAVGTRGSDLGELQKISHDSRNAITVPEFTDLAGVQEQLQSSVEAVVVDVTPETPTETGMLTSGAFPSIPGQPSDTLGTTSLQNSSGSRRLQGVPQMLILLNGGKSSDNVDTPASALRQQGIFVIGIGTRNSDRSELQKISHDA</sequence>
<organism evidence="9 10">
    <name type="scientific">Sparus aurata</name>
    <name type="common">Gilthead sea bream</name>
    <dbReference type="NCBI Taxonomy" id="8175"/>
    <lineage>
        <taxon>Eukaryota</taxon>
        <taxon>Metazoa</taxon>
        <taxon>Chordata</taxon>
        <taxon>Craniata</taxon>
        <taxon>Vertebrata</taxon>
        <taxon>Euteleostomi</taxon>
        <taxon>Actinopterygii</taxon>
        <taxon>Neopterygii</taxon>
        <taxon>Teleostei</taxon>
        <taxon>Neoteleostei</taxon>
        <taxon>Acanthomorphata</taxon>
        <taxon>Eupercaria</taxon>
        <taxon>Spariformes</taxon>
        <taxon>Sparidae</taxon>
        <taxon>Sparus</taxon>
    </lineage>
</organism>
<evidence type="ECO:0000256" key="1">
    <source>
        <dbReference type="ARBA" id="ARBA00004498"/>
    </source>
</evidence>
<dbReference type="FunFam" id="3.40.50.410:FF:000003">
    <property type="entry name" value="Collagen type VI alpha 3 chain"/>
    <property type="match status" value="8"/>
</dbReference>
<feature type="domain" description="VWFA" evidence="8">
    <location>
        <begin position="747"/>
        <end position="919"/>
    </location>
</feature>
<keyword evidence="4" id="KW-0732">Signal</keyword>
<feature type="domain" description="VWFA" evidence="8">
    <location>
        <begin position="1314"/>
        <end position="1486"/>
    </location>
</feature>
<evidence type="ECO:0000313" key="9">
    <source>
        <dbReference type="Ensembl" id="ENSSAUP00010024439.1"/>
    </source>
</evidence>
<dbReference type="PROSITE" id="PS50234">
    <property type="entry name" value="VWFA"/>
    <property type="match status" value="9"/>
</dbReference>
<name>A0A671VE96_SPAAU</name>
<dbReference type="PANTHER" id="PTHR22588">
    <property type="entry name" value="VWFA DOMAIN-CONTAINING PROTEIN"/>
    <property type="match status" value="1"/>
</dbReference>
<keyword evidence="2" id="KW-0964">Secreted</keyword>
<dbReference type="GeneTree" id="ENSGT00940000156462"/>
<dbReference type="InterPro" id="IPR002035">
    <property type="entry name" value="VWF_A"/>
</dbReference>
<keyword evidence="10" id="KW-1185">Reference proteome</keyword>
<reference evidence="9" key="1">
    <citation type="submission" date="2021-04" db="EMBL/GenBank/DDBJ databases">
        <authorList>
            <consortium name="Wellcome Sanger Institute Data Sharing"/>
        </authorList>
    </citation>
    <scope>NUCLEOTIDE SEQUENCE [LARGE SCALE GENOMIC DNA]</scope>
</reference>
<feature type="domain" description="VWFA" evidence="8">
    <location>
        <begin position="564"/>
        <end position="738"/>
    </location>
</feature>
<dbReference type="Gene3D" id="3.40.50.410">
    <property type="entry name" value="von Willebrand factor, type A domain"/>
    <property type="match status" value="9"/>
</dbReference>
<dbReference type="InterPro" id="IPR036465">
    <property type="entry name" value="vWFA_dom_sf"/>
</dbReference>
<keyword evidence="6" id="KW-0130">Cell adhesion</keyword>
<feature type="domain" description="VWFA" evidence="8">
    <location>
        <begin position="1"/>
        <end position="164"/>
    </location>
</feature>
<dbReference type="GO" id="GO:0030020">
    <property type="term" value="F:extracellular matrix structural constituent conferring tensile strength"/>
    <property type="evidence" value="ECO:0007669"/>
    <property type="project" value="TreeGrafter"/>
</dbReference>
<dbReference type="Proteomes" id="UP000472265">
    <property type="component" value="Chromosome 9"/>
</dbReference>
<keyword evidence="3" id="KW-0272">Extracellular matrix</keyword>
<feature type="domain" description="VWFA" evidence="8">
    <location>
        <begin position="1122"/>
        <end position="1294"/>
    </location>
</feature>
<dbReference type="PANTHER" id="PTHR22588:SF21">
    <property type="entry name" value="COLLAGEN TYPE VI ALPHA 3 CHAIN"/>
    <property type="match status" value="1"/>
</dbReference>
<evidence type="ECO:0000313" key="10">
    <source>
        <dbReference type="Proteomes" id="UP000472265"/>
    </source>
</evidence>
<reference evidence="9" key="3">
    <citation type="submission" date="2025-09" db="UniProtKB">
        <authorList>
            <consortium name="Ensembl"/>
        </authorList>
    </citation>
    <scope>IDENTIFICATION</scope>
</reference>
<dbReference type="SMART" id="SM00327">
    <property type="entry name" value="VWA"/>
    <property type="match status" value="8"/>
</dbReference>
<evidence type="ECO:0000256" key="2">
    <source>
        <dbReference type="ARBA" id="ARBA00022525"/>
    </source>
</evidence>
<dbReference type="GO" id="GO:0005581">
    <property type="term" value="C:collagen trimer"/>
    <property type="evidence" value="ECO:0007669"/>
    <property type="project" value="UniProtKB-KW"/>
</dbReference>
<dbReference type="GO" id="GO:0007155">
    <property type="term" value="P:cell adhesion"/>
    <property type="evidence" value="ECO:0007669"/>
    <property type="project" value="UniProtKB-KW"/>
</dbReference>
<feature type="domain" description="VWFA" evidence="8">
    <location>
        <begin position="1530"/>
        <end position="1591"/>
    </location>
</feature>
<evidence type="ECO:0000256" key="4">
    <source>
        <dbReference type="ARBA" id="ARBA00022729"/>
    </source>
</evidence>